<name>A0A8G1VTF8_9EURO</name>
<organism evidence="1 2">
    <name type="scientific">Aspergillus fijiensis CBS 313.89</name>
    <dbReference type="NCBI Taxonomy" id="1448319"/>
    <lineage>
        <taxon>Eukaryota</taxon>
        <taxon>Fungi</taxon>
        <taxon>Dikarya</taxon>
        <taxon>Ascomycota</taxon>
        <taxon>Pezizomycotina</taxon>
        <taxon>Eurotiomycetes</taxon>
        <taxon>Eurotiomycetidae</taxon>
        <taxon>Eurotiales</taxon>
        <taxon>Aspergillaceae</taxon>
        <taxon>Aspergillus</taxon>
    </lineage>
</organism>
<reference evidence="1 2" key="1">
    <citation type="submission" date="2018-02" db="EMBL/GenBank/DDBJ databases">
        <title>The genomes of Aspergillus section Nigri reveals drivers in fungal speciation.</title>
        <authorList>
            <consortium name="DOE Joint Genome Institute"/>
            <person name="Vesth T.C."/>
            <person name="Nybo J."/>
            <person name="Theobald S."/>
            <person name="Brandl J."/>
            <person name="Frisvad J.C."/>
            <person name="Nielsen K.F."/>
            <person name="Lyhne E.K."/>
            <person name="Kogle M.E."/>
            <person name="Kuo A."/>
            <person name="Riley R."/>
            <person name="Clum A."/>
            <person name="Nolan M."/>
            <person name="Lipzen A."/>
            <person name="Salamov A."/>
            <person name="Henrissat B."/>
            <person name="Wiebenga A."/>
            <person name="De vries R.P."/>
            <person name="Grigoriev I.V."/>
            <person name="Mortensen U.H."/>
            <person name="Andersen M.R."/>
            <person name="Baker S.E."/>
        </authorList>
    </citation>
    <scope>NUCLEOTIDE SEQUENCE [LARGE SCALE GENOMIC DNA]</scope>
    <source>
        <strain evidence="1 2">CBS 313.89</strain>
    </source>
</reference>
<dbReference type="AlphaFoldDB" id="A0A8G1VTF8"/>
<dbReference type="EMBL" id="KZ824737">
    <property type="protein sequence ID" value="RAK71041.1"/>
    <property type="molecule type" value="Genomic_DNA"/>
</dbReference>
<dbReference type="Proteomes" id="UP000249789">
    <property type="component" value="Unassembled WGS sequence"/>
</dbReference>
<dbReference type="GeneID" id="63857772"/>
<evidence type="ECO:0000313" key="2">
    <source>
        <dbReference type="Proteomes" id="UP000249789"/>
    </source>
</evidence>
<dbReference type="VEuPathDB" id="FungiDB:BO72DRAFT_30183"/>
<dbReference type="RefSeq" id="XP_040795053.1">
    <property type="nucleotide sequence ID" value="XM_040940439.1"/>
</dbReference>
<proteinExistence type="predicted"/>
<gene>
    <name evidence="1" type="ORF">BO72DRAFT_30183</name>
</gene>
<keyword evidence="2" id="KW-1185">Reference proteome</keyword>
<protein>
    <submittedName>
        <fullName evidence="1">Uncharacterized protein</fullName>
    </submittedName>
</protein>
<accession>A0A8G1VTF8</accession>
<sequence>MMLVECKENLICRNVQPCQTPRLLILCLRQLNPGAALSRSSMISRGGPRQRRTCGATGGFCPWFHLALWLASSGERLQWVRKLPKSNRRLESSIVSDVCPLDSCVIGQIKNRL</sequence>
<evidence type="ECO:0000313" key="1">
    <source>
        <dbReference type="EMBL" id="RAK71041.1"/>
    </source>
</evidence>